<feature type="domain" description="Sialidase" evidence="1">
    <location>
        <begin position="69"/>
        <end position="341"/>
    </location>
</feature>
<organism evidence="2 3">
    <name type="scientific">Roseovarius aestuarii</name>
    <dbReference type="NCBI Taxonomy" id="475083"/>
    <lineage>
        <taxon>Bacteria</taxon>
        <taxon>Pseudomonadati</taxon>
        <taxon>Pseudomonadota</taxon>
        <taxon>Alphaproteobacteria</taxon>
        <taxon>Rhodobacterales</taxon>
        <taxon>Roseobacteraceae</taxon>
        <taxon>Roseovarius</taxon>
    </lineage>
</organism>
<dbReference type="AlphaFoldDB" id="A0A1X7BXQ8"/>
<accession>A0A1X7BXQ8</accession>
<protein>
    <recommendedName>
        <fullName evidence="1">Sialidase domain-containing protein</fullName>
    </recommendedName>
</protein>
<dbReference type="OrthoDB" id="41724at2"/>
<evidence type="ECO:0000313" key="2">
    <source>
        <dbReference type="EMBL" id="SMC14280.1"/>
    </source>
</evidence>
<dbReference type="Gene3D" id="2.120.10.10">
    <property type="match status" value="1"/>
</dbReference>
<name>A0A1X7BXQ8_9RHOB</name>
<dbReference type="Proteomes" id="UP000193224">
    <property type="component" value="Unassembled WGS sequence"/>
</dbReference>
<dbReference type="EMBL" id="FWXB01000023">
    <property type="protein sequence ID" value="SMC14280.1"/>
    <property type="molecule type" value="Genomic_DNA"/>
</dbReference>
<gene>
    <name evidence="2" type="ORF">ROA7745_04146</name>
</gene>
<dbReference type="SUPFAM" id="SSF50939">
    <property type="entry name" value="Sialidases"/>
    <property type="match status" value="1"/>
</dbReference>
<reference evidence="2 3" key="1">
    <citation type="submission" date="2017-03" db="EMBL/GenBank/DDBJ databases">
        <authorList>
            <person name="Afonso C.L."/>
            <person name="Miller P.J."/>
            <person name="Scott M.A."/>
            <person name="Spackman E."/>
            <person name="Goraichik I."/>
            <person name="Dimitrov K.M."/>
            <person name="Suarez D.L."/>
            <person name="Swayne D.E."/>
        </authorList>
    </citation>
    <scope>NUCLEOTIDE SEQUENCE [LARGE SCALE GENOMIC DNA]</scope>
    <source>
        <strain evidence="2 3">CECT 7745</strain>
    </source>
</reference>
<evidence type="ECO:0000259" key="1">
    <source>
        <dbReference type="Pfam" id="PF13088"/>
    </source>
</evidence>
<dbReference type="CDD" id="cd15482">
    <property type="entry name" value="Sialidase_non-viral"/>
    <property type="match status" value="1"/>
</dbReference>
<dbReference type="RefSeq" id="WP_085802183.1">
    <property type="nucleotide sequence ID" value="NZ_FWXB01000023.1"/>
</dbReference>
<evidence type="ECO:0000313" key="3">
    <source>
        <dbReference type="Proteomes" id="UP000193224"/>
    </source>
</evidence>
<dbReference type="InterPro" id="IPR011040">
    <property type="entry name" value="Sialidase"/>
</dbReference>
<dbReference type="Pfam" id="PF13088">
    <property type="entry name" value="BNR_2"/>
    <property type="match status" value="1"/>
</dbReference>
<sequence length="370" mass="40390">MQFLILALALISIGLSAVAILRHETLNWQFAVPDIPVTDAAPLFELLFDYTAETGQAHAPGIVSAGEDFSLVWFEGSQEAQADVDIHAAHFTRRGDGWDISDPAPYATRHGLGSAFDPPQLVVTLGNTIQNEAAPKALYATVVSIGGWAMASVADVRMGRDGPASARKLNLSPLLGRSHLVKSPMVEYADGSHALPVYFEMGSAYSLLARLDEQGRVTETRRMPATNVKAIQPMIVPLDENRAVAFLRDFDPSWKLWISRTGNGGRDWSEVEPTDIPNSSAPVAALSLGGDRILAVMNDDAERRHELRMSVSEDGGASWRMIHRFEDDAGDARYPMLRRLPSGGILLTYSHSTKRGIRAYVLNDAWVATQ</sequence>
<dbReference type="PANTHER" id="PTHR43752:SF2">
    <property type="entry name" value="BNR_ASP-BOX REPEAT FAMILY PROTEIN"/>
    <property type="match status" value="1"/>
</dbReference>
<keyword evidence="3" id="KW-1185">Reference proteome</keyword>
<proteinExistence type="predicted"/>
<dbReference type="PANTHER" id="PTHR43752">
    <property type="entry name" value="BNR/ASP-BOX REPEAT FAMILY PROTEIN"/>
    <property type="match status" value="1"/>
</dbReference>
<dbReference type="InterPro" id="IPR036278">
    <property type="entry name" value="Sialidase_sf"/>
</dbReference>